<dbReference type="Proteomes" id="UP000034680">
    <property type="component" value="Unassembled WGS sequence"/>
</dbReference>
<dbReference type="EMBL" id="LCUC01000356">
    <property type="protein sequence ID" value="KKY31806.1"/>
    <property type="molecule type" value="Genomic_DNA"/>
</dbReference>
<accession>A0A0G2FCC5</accession>
<proteinExistence type="predicted"/>
<sequence>MVSFWTLIENRDIRDLRKIKYDVVIEQNLQCHIEEAYEMMGADEYDVLTLYPSDLAFQMLLQKTPFLAGAQKMLIEYADKFAGKVIESCTFDPVGGFESFDFTISLT</sequence>
<organism evidence="1 2">
    <name type="scientific">Diaporthe ampelina</name>
    <dbReference type="NCBI Taxonomy" id="1214573"/>
    <lineage>
        <taxon>Eukaryota</taxon>
        <taxon>Fungi</taxon>
        <taxon>Dikarya</taxon>
        <taxon>Ascomycota</taxon>
        <taxon>Pezizomycotina</taxon>
        <taxon>Sordariomycetes</taxon>
        <taxon>Sordariomycetidae</taxon>
        <taxon>Diaporthales</taxon>
        <taxon>Diaporthaceae</taxon>
        <taxon>Diaporthe</taxon>
    </lineage>
</organism>
<evidence type="ECO:0000313" key="1">
    <source>
        <dbReference type="EMBL" id="KKY31806.1"/>
    </source>
</evidence>
<reference evidence="1 2" key="1">
    <citation type="submission" date="2015-05" db="EMBL/GenBank/DDBJ databases">
        <title>Distinctive expansion of gene families associated with plant cell wall degradation and secondary metabolism in the genomes of grapevine trunk pathogens.</title>
        <authorList>
            <person name="Lawrence D.P."/>
            <person name="Travadon R."/>
            <person name="Rolshausen P.E."/>
            <person name="Baumgartner K."/>
        </authorList>
    </citation>
    <scope>NUCLEOTIDE SEQUENCE [LARGE SCALE GENOMIC DNA]</scope>
    <source>
        <strain evidence="1">DA912</strain>
    </source>
</reference>
<gene>
    <name evidence="1" type="ORF">UCDDA912_g08231</name>
</gene>
<reference evidence="1 2" key="2">
    <citation type="submission" date="2015-05" db="EMBL/GenBank/DDBJ databases">
        <authorList>
            <person name="Morales-Cruz A."/>
            <person name="Amrine K.C."/>
            <person name="Cantu D."/>
        </authorList>
    </citation>
    <scope>NUCLEOTIDE SEQUENCE [LARGE SCALE GENOMIC DNA]</scope>
    <source>
        <strain evidence="1">DA912</strain>
    </source>
</reference>
<name>A0A0G2FCC5_9PEZI</name>
<evidence type="ECO:0000313" key="2">
    <source>
        <dbReference type="Proteomes" id="UP000034680"/>
    </source>
</evidence>
<dbReference type="AlphaFoldDB" id="A0A0G2FCC5"/>
<dbReference type="OrthoDB" id="5201397at2759"/>
<protein>
    <submittedName>
        <fullName evidence="1">Uncharacterized protein</fullName>
    </submittedName>
</protein>
<comment type="caution">
    <text evidence="1">The sequence shown here is derived from an EMBL/GenBank/DDBJ whole genome shotgun (WGS) entry which is preliminary data.</text>
</comment>
<keyword evidence="2" id="KW-1185">Reference proteome</keyword>